<proteinExistence type="predicted"/>
<evidence type="ECO:0000313" key="2">
    <source>
        <dbReference type="Proteomes" id="UP001344447"/>
    </source>
</evidence>
<gene>
    <name evidence="1" type="ORF">RB653_004361</name>
</gene>
<keyword evidence="2" id="KW-1185">Reference proteome</keyword>
<name>A0AAN7U7N5_9MYCE</name>
<accession>A0AAN7U7N5</accession>
<evidence type="ECO:0000313" key="1">
    <source>
        <dbReference type="EMBL" id="KAK5582775.1"/>
    </source>
</evidence>
<organism evidence="1 2">
    <name type="scientific">Dictyostelium firmibasis</name>
    <dbReference type="NCBI Taxonomy" id="79012"/>
    <lineage>
        <taxon>Eukaryota</taxon>
        <taxon>Amoebozoa</taxon>
        <taxon>Evosea</taxon>
        <taxon>Eumycetozoa</taxon>
        <taxon>Dictyostelia</taxon>
        <taxon>Dictyosteliales</taxon>
        <taxon>Dictyosteliaceae</taxon>
        <taxon>Dictyostelium</taxon>
    </lineage>
</organism>
<reference evidence="1 2" key="1">
    <citation type="submission" date="2023-11" db="EMBL/GenBank/DDBJ databases">
        <title>Dfirmibasis_genome.</title>
        <authorList>
            <person name="Edelbroek B."/>
            <person name="Kjellin J."/>
            <person name="Jerlstrom-Hultqvist J."/>
            <person name="Soderbom F."/>
        </authorList>
    </citation>
    <scope>NUCLEOTIDE SEQUENCE [LARGE SCALE GENOMIC DNA]</scope>
    <source>
        <strain evidence="1 2">TNS-C-14</strain>
    </source>
</reference>
<comment type="caution">
    <text evidence="1">The sequence shown here is derived from an EMBL/GenBank/DDBJ whole genome shotgun (WGS) entry which is preliminary data.</text>
</comment>
<protein>
    <submittedName>
        <fullName evidence="1">Uncharacterized protein</fullName>
    </submittedName>
</protein>
<sequence>MKNLLYRDGIQEKLLSKRDFMLDRPIFNFYPKIFQKKKLKIKKTILLI</sequence>
<dbReference type="EMBL" id="JAVFKY010000001">
    <property type="protein sequence ID" value="KAK5582775.1"/>
    <property type="molecule type" value="Genomic_DNA"/>
</dbReference>
<dbReference type="AlphaFoldDB" id="A0AAN7U7N5"/>
<dbReference type="Proteomes" id="UP001344447">
    <property type="component" value="Unassembled WGS sequence"/>
</dbReference>